<evidence type="ECO:0000313" key="3">
    <source>
        <dbReference type="Proteomes" id="UP000199119"/>
    </source>
</evidence>
<dbReference type="AlphaFoldDB" id="A0A1I2HPC2"/>
<keyword evidence="1" id="KW-0812">Transmembrane</keyword>
<protein>
    <recommendedName>
        <fullName evidence="4">Prepilin-type N-terminal cleavage/methylation domain-containing protein</fullName>
    </recommendedName>
</protein>
<evidence type="ECO:0008006" key="4">
    <source>
        <dbReference type="Google" id="ProtNLM"/>
    </source>
</evidence>
<organism evidence="2 3">
    <name type="scientific">Paracidovorax wautersii</name>
    <dbReference type="NCBI Taxonomy" id="1177982"/>
    <lineage>
        <taxon>Bacteria</taxon>
        <taxon>Pseudomonadati</taxon>
        <taxon>Pseudomonadota</taxon>
        <taxon>Betaproteobacteria</taxon>
        <taxon>Burkholderiales</taxon>
        <taxon>Comamonadaceae</taxon>
        <taxon>Paracidovorax</taxon>
    </lineage>
</organism>
<reference evidence="3" key="1">
    <citation type="submission" date="2016-10" db="EMBL/GenBank/DDBJ databases">
        <authorList>
            <person name="Varghese N."/>
            <person name="Submissions S."/>
        </authorList>
    </citation>
    <scope>NUCLEOTIDE SEQUENCE [LARGE SCALE GENOMIC DNA]</scope>
    <source>
        <strain evidence="3">DSM 27981</strain>
    </source>
</reference>
<name>A0A1I2HPC2_9BURK</name>
<keyword evidence="1" id="KW-0472">Membrane</keyword>
<feature type="transmembrane region" description="Helical" evidence="1">
    <location>
        <begin position="77"/>
        <end position="102"/>
    </location>
</feature>
<proteinExistence type="predicted"/>
<sequence length="256" mass="27591">MGSGPRVQFCGLRSSPQSAHCLCRLKTRVRRLRSRWVLISWAWGGTAWRKRQMQMFCVKELDVKWSRWRGRRGSQGGWALMETMLALVIVGMVAAGSAQLLMDQADQAQAKAVASDFSAFQSAAGDLFIWKRQEFIAAMKDGTGADSLCRVNVNADGSGGVSALSLNLHRCAFDTSLMRTMNMLPSSVPLDNTYGERWVAILKLQYDNASPPASTGNVEMVVVSARVDGVAPAAPADGRVFGRALTAAGFAAGQGG</sequence>
<feature type="non-terminal residue" evidence="2">
    <location>
        <position position="256"/>
    </location>
</feature>
<accession>A0A1I2HPC2</accession>
<gene>
    <name evidence="2" type="ORF">SAMN04489711_12815</name>
</gene>
<evidence type="ECO:0000256" key="1">
    <source>
        <dbReference type="SAM" id="Phobius"/>
    </source>
</evidence>
<keyword evidence="3" id="KW-1185">Reference proteome</keyword>
<dbReference type="Proteomes" id="UP000199119">
    <property type="component" value="Unassembled WGS sequence"/>
</dbReference>
<dbReference type="EMBL" id="FONX01000028">
    <property type="protein sequence ID" value="SFF31994.1"/>
    <property type="molecule type" value="Genomic_DNA"/>
</dbReference>
<keyword evidence="1" id="KW-1133">Transmembrane helix</keyword>
<evidence type="ECO:0000313" key="2">
    <source>
        <dbReference type="EMBL" id="SFF31994.1"/>
    </source>
</evidence>